<feature type="binding site" evidence="3">
    <location>
        <position position="212"/>
    </location>
    <ligand>
        <name>Mg(2+)</name>
        <dbReference type="ChEBI" id="CHEBI:18420"/>
    </ligand>
</feature>
<dbReference type="PANTHER" id="PTHR11596:SF5">
    <property type="entry name" value="ALKALINE PHOSPHATASE"/>
    <property type="match status" value="1"/>
</dbReference>
<dbReference type="PANTHER" id="PTHR11596">
    <property type="entry name" value="ALKALINE PHOSPHATASE"/>
    <property type="match status" value="1"/>
</dbReference>
<comment type="cofactor">
    <cofactor evidence="3">
        <name>Mg(2+)</name>
        <dbReference type="ChEBI" id="CHEBI:18420"/>
    </cofactor>
    <text evidence="3">Binds 1 Mg(2+) ion.</text>
</comment>
<dbReference type="PRINTS" id="PR00113">
    <property type="entry name" value="ALKPHPHTASE"/>
</dbReference>
<keyword evidence="3" id="KW-0862">Zinc</keyword>
<feature type="binding site" evidence="3">
    <location>
        <position position="217"/>
    </location>
    <ligand>
        <name>Zn(2+)</name>
        <dbReference type="ChEBI" id="CHEBI:29105"/>
        <label>2</label>
    </ligand>
</feature>
<comment type="cofactor">
    <cofactor evidence="3">
        <name>Zn(2+)</name>
        <dbReference type="ChEBI" id="CHEBI:29105"/>
    </cofactor>
    <text evidence="3">Binds 2 Zn(2+) ions.</text>
</comment>
<feature type="binding site" evidence="3">
    <location>
        <position position="68"/>
    </location>
    <ligand>
        <name>Mg(2+)</name>
        <dbReference type="ChEBI" id="CHEBI:18420"/>
    </ligand>
</feature>
<dbReference type="InterPro" id="IPR042085">
    <property type="entry name" value="Ap_crown"/>
</dbReference>
<dbReference type="Gene3D" id="1.10.1200.140">
    <property type="entry name" value="Alkaline phosphatase, crown domain"/>
    <property type="match status" value="1"/>
</dbReference>
<dbReference type="SUPFAM" id="SSF53649">
    <property type="entry name" value="Alkaline phosphatase-like"/>
    <property type="match status" value="1"/>
</dbReference>
<dbReference type="Pfam" id="PF00245">
    <property type="entry name" value="Alk_phosphatase"/>
    <property type="match status" value="1"/>
</dbReference>
<evidence type="ECO:0000256" key="1">
    <source>
        <dbReference type="ARBA" id="ARBA00012647"/>
    </source>
</evidence>
<name>A0A6A7AE89_9PLEO</name>
<dbReference type="Gene3D" id="3.40.720.10">
    <property type="entry name" value="Alkaline Phosphatase, subunit A"/>
    <property type="match status" value="1"/>
</dbReference>
<proteinExistence type="inferred from homology"/>
<accession>A0A6A7AE89</accession>
<feature type="binding site" evidence="3">
    <location>
        <position position="260"/>
    </location>
    <ligand>
        <name>Zn(2+)</name>
        <dbReference type="ChEBI" id="CHEBI:29105"/>
        <label>2</label>
    </ligand>
</feature>
<evidence type="ECO:0000313" key="5">
    <source>
        <dbReference type="EMBL" id="KAF2831536.1"/>
    </source>
</evidence>
<dbReference type="SMART" id="SM00098">
    <property type="entry name" value="alkPPc"/>
    <property type="match status" value="1"/>
</dbReference>
<feature type="binding site" evidence="3">
    <location>
        <position position="348"/>
    </location>
    <ligand>
        <name>Zn(2+)</name>
        <dbReference type="ChEBI" id="CHEBI:29105"/>
        <label>2</label>
    </ligand>
</feature>
<gene>
    <name evidence="5" type="ORF">CC86DRAFT_431335</name>
</gene>
<dbReference type="InterPro" id="IPR001952">
    <property type="entry name" value="Alkaline_phosphatase"/>
</dbReference>
<dbReference type="AlphaFoldDB" id="A0A6A7AE89"/>
<dbReference type="EMBL" id="MU006218">
    <property type="protein sequence ID" value="KAF2831536.1"/>
    <property type="molecule type" value="Genomic_DNA"/>
</dbReference>
<reference evidence="5" key="1">
    <citation type="journal article" date="2020" name="Stud. Mycol.">
        <title>101 Dothideomycetes genomes: a test case for predicting lifestyles and emergence of pathogens.</title>
        <authorList>
            <person name="Haridas S."/>
            <person name="Albert R."/>
            <person name="Binder M."/>
            <person name="Bloem J."/>
            <person name="Labutti K."/>
            <person name="Salamov A."/>
            <person name="Andreopoulos B."/>
            <person name="Baker S."/>
            <person name="Barry K."/>
            <person name="Bills G."/>
            <person name="Bluhm B."/>
            <person name="Cannon C."/>
            <person name="Castanera R."/>
            <person name="Culley D."/>
            <person name="Daum C."/>
            <person name="Ezra D."/>
            <person name="Gonzalez J."/>
            <person name="Henrissat B."/>
            <person name="Kuo A."/>
            <person name="Liang C."/>
            <person name="Lipzen A."/>
            <person name="Lutzoni F."/>
            <person name="Magnuson J."/>
            <person name="Mondo S."/>
            <person name="Nolan M."/>
            <person name="Ohm R."/>
            <person name="Pangilinan J."/>
            <person name="Park H.-J."/>
            <person name="Ramirez L."/>
            <person name="Alfaro M."/>
            <person name="Sun H."/>
            <person name="Tritt A."/>
            <person name="Yoshinaga Y."/>
            <person name="Zwiers L.-H."/>
            <person name="Turgeon B."/>
            <person name="Goodwin S."/>
            <person name="Spatafora J."/>
            <person name="Crous P."/>
            <person name="Grigoriev I."/>
        </authorList>
    </citation>
    <scope>NUCLEOTIDE SEQUENCE</scope>
    <source>
        <strain evidence="5">CBS 113818</strain>
    </source>
</reference>
<dbReference type="OrthoDB" id="7392499at2759"/>
<dbReference type="CDD" id="cd16012">
    <property type="entry name" value="ALP"/>
    <property type="match status" value="1"/>
</dbReference>
<evidence type="ECO:0000256" key="4">
    <source>
        <dbReference type="RuleBase" id="RU003946"/>
    </source>
</evidence>
<organism evidence="5 6">
    <name type="scientific">Ophiobolus disseminans</name>
    <dbReference type="NCBI Taxonomy" id="1469910"/>
    <lineage>
        <taxon>Eukaryota</taxon>
        <taxon>Fungi</taxon>
        <taxon>Dikarya</taxon>
        <taxon>Ascomycota</taxon>
        <taxon>Pezizomycotina</taxon>
        <taxon>Dothideomycetes</taxon>
        <taxon>Pleosporomycetidae</taxon>
        <taxon>Pleosporales</taxon>
        <taxon>Pleosporineae</taxon>
        <taxon>Phaeosphaeriaceae</taxon>
        <taxon>Ophiobolus</taxon>
    </lineage>
</organism>
<dbReference type="GO" id="GO:0046872">
    <property type="term" value="F:metal ion binding"/>
    <property type="evidence" value="ECO:0007669"/>
    <property type="project" value="UniProtKB-KW"/>
</dbReference>
<keyword evidence="6" id="KW-1185">Reference proteome</keyword>
<dbReference type="InterPro" id="IPR017850">
    <property type="entry name" value="Alkaline_phosphatase_core_sf"/>
</dbReference>
<feature type="binding site" evidence="3">
    <location>
        <position position="221"/>
    </location>
    <ligand>
        <name>Zn(2+)</name>
        <dbReference type="ChEBI" id="CHEBI:29105"/>
        <label>2</label>
    </ligand>
</feature>
<dbReference type="GO" id="GO:0000329">
    <property type="term" value="C:fungal-type vacuole membrane"/>
    <property type="evidence" value="ECO:0007669"/>
    <property type="project" value="TreeGrafter"/>
</dbReference>
<sequence length="387" mass="42821">MRCYLEAVEHSRTTRWSQIQAFGCGTKTYNGAIAVDHDGQPVGSILEAAKADGFKTGLVVTDKINSATPACYAAHVASRRSKDRIAEQIIGYSHPLGPQVDLLLGGGRCSFKPKSDPTSCRKDNIDLYGYAKSKGYGVAVNRTAFDDFNKNKSKVLNLPHIGLFNDHTMMYEIDRRRQPEKEPSLLEMVDTALTSLNRATHSSDRGYFLMIEASRIDHAGHENVPVGQLHEVLMYNNVMKHVREWIDNHPDTIMLSAADHECGGLTLIKRFNPHPLKYANMTSHYAANLRINYDGTDLRSYVTDTVFPGYGLAILSAEATDKFFASSFPTFAPLLSKKIGIEWSTHGHTAIDVTLYGYGANSTGTVSRHDRQATGTTLICQGTLRVF</sequence>
<evidence type="ECO:0000256" key="2">
    <source>
        <dbReference type="ARBA" id="ARBA00022553"/>
    </source>
</evidence>
<dbReference type="EC" id="3.1.3.1" evidence="1"/>
<keyword evidence="3" id="KW-0479">Metal-binding</keyword>
<evidence type="ECO:0000313" key="6">
    <source>
        <dbReference type="Proteomes" id="UP000799424"/>
    </source>
</evidence>
<dbReference type="GO" id="GO:0004035">
    <property type="term" value="F:alkaline phosphatase activity"/>
    <property type="evidence" value="ECO:0007669"/>
    <property type="project" value="UniProtKB-EC"/>
</dbReference>
<feature type="binding site" evidence="3">
    <location>
        <position position="259"/>
    </location>
    <ligand>
        <name>Zn(2+)</name>
        <dbReference type="ChEBI" id="CHEBI:29105"/>
        <label>2</label>
    </ligand>
</feature>
<protein>
    <recommendedName>
        <fullName evidence="1">alkaline phosphatase</fullName>
        <ecNumber evidence="1">3.1.3.1</ecNumber>
    </recommendedName>
</protein>
<evidence type="ECO:0000256" key="3">
    <source>
        <dbReference type="PIRSR" id="PIRSR601952-2"/>
    </source>
</evidence>
<keyword evidence="2" id="KW-0597">Phosphoprotein</keyword>
<comment type="similarity">
    <text evidence="4">Belongs to the alkaline phosphatase family.</text>
</comment>
<dbReference type="Proteomes" id="UP000799424">
    <property type="component" value="Unassembled WGS sequence"/>
</dbReference>
<keyword evidence="3" id="KW-0460">Magnesium</keyword>